<organism evidence="1 2">
    <name type="scientific">Geobacillus jurassicus</name>
    <dbReference type="NCBI Taxonomy" id="235932"/>
    <lineage>
        <taxon>Bacteria</taxon>
        <taxon>Bacillati</taxon>
        <taxon>Bacillota</taxon>
        <taxon>Bacilli</taxon>
        <taxon>Bacillales</taxon>
        <taxon>Anoxybacillaceae</taxon>
        <taxon>Geobacillus</taxon>
    </lineage>
</organism>
<accession>A0ABV6GY90</accession>
<proteinExistence type="predicted"/>
<comment type="caution">
    <text evidence="1">The sequence shown here is derived from an EMBL/GenBank/DDBJ whole genome shotgun (WGS) entry which is preliminary data.</text>
</comment>
<reference evidence="1 2" key="1">
    <citation type="submission" date="2024-09" db="EMBL/GenBank/DDBJ databases">
        <authorList>
            <person name="Sun Q."/>
            <person name="Mori K."/>
        </authorList>
    </citation>
    <scope>NUCLEOTIDE SEQUENCE [LARGE SCALE GENOMIC DNA]</scope>
    <source>
        <strain evidence="1 2">CCM 7224</strain>
    </source>
</reference>
<protein>
    <submittedName>
        <fullName evidence="1">Uncharacterized protein</fullName>
    </submittedName>
</protein>
<evidence type="ECO:0000313" key="2">
    <source>
        <dbReference type="Proteomes" id="UP001589785"/>
    </source>
</evidence>
<dbReference type="RefSeq" id="WP_245629432.1">
    <property type="nucleotide sequence ID" value="NZ_JBHLVN010000126.1"/>
</dbReference>
<dbReference type="Proteomes" id="UP001589785">
    <property type="component" value="Unassembled WGS sequence"/>
</dbReference>
<dbReference type="EMBL" id="JBHLVN010000126">
    <property type="protein sequence ID" value="MFC0298874.1"/>
    <property type="molecule type" value="Genomic_DNA"/>
</dbReference>
<evidence type="ECO:0000313" key="1">
    <source>
        <dbReference type="EMBL" id="MFC0298874.1"/>
    </source>
</evidence>
<name>A0ABV6GY90_9BACL</name>
<gene>
    <name evidence="1" type="ORF">ACFFHQ_16100</name>
</gene>
<sequence length="55" mass="6196">MTDVAYSRAEALVRTEANFFHNLAAHNSYRDAGMEKYEILATLDIKSSLSSEIMI</sequence>
<keyword evidence="2" id="KW-1185">Reference proteome</keyword>